<reference evidence="2" key="1">
    <citation type="journal article" date="2021" name="Front. Microbiol.">
        <title>Comprehensive Comparative Genomics and Phenotyping of Methylobacterium Species.</title>
        <authorList>
            <person name="Alessa O."/>
            <person name="Ogura Y."/>
            <person name="Fujitani Y."/>
            <person name="Takami H."/>
            <person name="Hayashi T."/>
            <person name="Sahin N."/>
            <person name="Tani A."/>
        </authorList>
    </citation>
    <scope>NUCLEOTIDE SEQUENCE</scope>
    <source>
        <strain evidence="2">DSM 23632</strain>
    </source>
</reference>
<dbReference type="RefSeq" id="WP_238185237.1">
    <property type="nucleotide sequence ID" value="NZ_BPRB01000352.1"/>
</dbReference>
<dbReference type="EMBL" id="BPRB01000352">
    <property type="protein sequence ID" value="GJE62604.1"/>
    <property type="molecule type" value="Genomic_DNA"/>
</dbReference>
<evidence type="ECO:0000313" key="3">
    <source>
        <dbReference type="Proteomes" id="UP001055057"/>
    </source>
</evidence>
<dbReference type="Gene3D" id="3.40.50.2000">
    <property type="entry name" value="Glycogen Phosphorylase B"/>
    <property type="match status" value="2"/>
</dbReference>
<dbReference type="SUPFAM" id="SSF53756">
    <property type="entry name" value="UDP-Glycosyltransferase/glycogen phosphorylase"/>
    <property type="match status" value="1"/>
</dbReference>
<dbReference type="Pfam" id="PF00534">
    <property type="entry name" value="Glycos_transf_1"/>
    <property type="match status" value="1"/>
</dbReference>
<sequence length="467" mass="50485">MNTRPQGAPSGRIGRVVVINDVSVVRGGATAIALTSARMMRDRGIPVTFVTGDRGDALTPADRGIVFEALQGRHILEGPRAGAALRGLYNADAARALARFIARTDTPDTVYHLHGWSKVLSPSVFRALAPVASRLVVAAHDFFLVCPNGGSFDFRREAVCDLRPMGAGCLVTNCDRRHAAHKLWRVVRQGVRRALIDFGTTEALVLAVHEGMIPILDRGGIARSRSRALRNPVMPWRAERVAAEANRSILFVGRLEQDKGVDLLARAARRANVPLRVVGAGPLGAQLAAEHPEVEQLGWRDRTQIGALVAQARCLVMPTRYREAFGIVALEGLMSGLPVVLPDHAMLAPEIRDGGFGLTCDPHDEAALAATLRRLADDDEAVAAMSRRGHAHARELAPTPDAWIDALLDLYSERFEARPAPLSPEHGHYPSDALTVDTLRIQQDVVAPTAAALTHVHTDGNARTFQL</sequence>
<dbReference type="PANTHER" id="PTHR45947:SF13">
    <property type="entry name" value="TRANSFERASE"/>
    <property type="match status" value="1"/>
</dbReference>
<organism evidence="2 3">
    <name type="scientific">Methylobacterium trifolii</name>
    <dbReference type="NCBI Taxonomy" id="1003092"/>
    <lineage>
        <taxon>Bacteria</taxon>
        <taxon>Pseudomonadati</taxon>
        <taxon>Pseudomonadota</taxon>
        <taxon>Alphaproteobacteria</taxon>
        <taxon>Hyphomicrobiales</taxon>
        <taxon>Methylobacteriaceae</taxon>
        <taxon>Methylobacterium</taxon>
    </lineage>
</organism>
<dbReference type="InterPro" id="IPR050194">
    <property type="entry name" value="Glycosyltransferase_grp1"/>
</dbReference>
<comment type="caution">
    <text evidence="2">The sequence shown here is derived from an EMBL/GenBank/DDBJ whole genome shotgun (WGS) entry which is preliminary data.</text>
</comment>
<dbReference type="InterPro" id="IPR001296">
    <property type="entry name" value="Glyco_trans_1"/>
</dbReference>
<dbReference type="PANTHER" id="PTHR45947">
    <property type="entry name" value="SULFOQUINOVOSYL TRANSFERASE SQD2"/>
    <property type="match status" value="1"/>
</dbReference>
<proteinExistence type="predicted"/>
<dbReference type="Proteomes" id="UP001055057">
    <property type="component" value="Unassembled WGS sequence"/>
</dbReference>
<evidence type="ECO:0000313" key="2">
    <source>
        <dbReference type="EMBL" id="GJE62604.1"/>
    </source>
</evidence>
<feature type="domain" description="Glycosyl transferase family 1" evidence="1">
    <location>
        <begin position="237"/>
        <end position="389"/>
    </location>
</feature>
<dbReference type="CDD" id="cd03801">
    <property type="entry name" value="GT4_PimA-like"/>
    <property type="match status" value="1"/>
</dbReference>
<evidence type="ECO:0000259" key="1">
    <source>
        <dbReference type="Pfam" id="PF00534"/>
    </source>
</evidence>
<name>A0ABQ4U610_9HYPH</name>
<accession>A0ABQ4U610</accession>
<keyword evidence="3" id="KW-1185">Reference proteome</keyword>
<gene>
    <name evidence="2" type="primary">mshA_23</name>
    <name evidence="2" type="ORF">MPOCJGCO_4737</name>
</gene>
<reference evidence="2" key="2">
    <citation type="submission" date="2021-08" db="EMBL/GenBank/DDBJ databases">
        <authorList>
            <person name="Tani A."/>
            <person name="Ola A."/>
            <person name="Ogura Y."/>
            <person name="Katsura K."/>
            <person name="Hayashi T."/>
        </authorList>
    </citation>
    <scope>NUCLEOTIDE SEQUENCE</scope>
    <source>
        <strain evidence="2">DSM 23632</strain>
    </source>
</reference>
<protein>
    <submittedName>
        <fullName evidence="2">D-inositol-3-phosphate glycosyltransferase</fullName>
    </submittedName>
</protein>